<reference evidence="6" key="2">
    <citation type="submission" date="2021-04" db="EMBL/GenBank/DDBJ databases">
        <authorList>
            <person name="Gilroy R."/>
        </authorList>
    </citation>
    <scope>NUCLEOTIDE SEQUENCE</scope>
    <source>
        <strain evidence="6">1282</strain>
    </source>
</reference>
<dbReference type="InterPro" id="IPR011010">
    <property type="entry name" value="DNA_brk_join_enz"/>
</dbReference>
<dbReference type="GO" id="GO:0003677">
    <property type="term" value="F:DNA binding"/>
    <property type="evidence" value="ECO:0007669"/>
    <property type="project" value="UniProtKB-UniRule"/>
</dbReference>
<evidence type="ECO:0000313" key="7">
    <source>
        <dbReference type="Proteomes" id="UP000823915"/>
    </source>
</evidence>
<keyword evidence="2 4" id="KW-0238">DNA-binding</keyword>
<dbReference type="Pfam" id="PF02899">
    <property type="entry name" value="Phage_int_SAM_1"/>
    <property type="match status" value="1"/>
</dbReference>
<dbReference type="SUPFAM" id="SSF56349">
    <property type="entry name" value="DNA breaking-rejoining enzymes"/>
    <property type="match status" value="1"/>
</dbReference>
<keyword evidence="3" id="KW-0233">DNA recombination</keyword>
<dbReference type="PANTHER" id="PTHR30349">
    <property type="entry name" value="PHAGE INTEGRASE-RELATED"/>
    <property type="match status" value="1"/>
</dbReference>
<name>A0A9D1YDB9_9FIRM</name>
<proteinExistence type="inferred from homology"/>
<accession>A0A9D1YDB9</accession>
<dbReference type="InterPro" id="IPR044068">
    <property type="entry name" value="CB"/>
</dbReference>
<evidence type="ECO:0000256" key="4">
    <source>
        <dbReference type="PROSITE-ProRule" id="PRU01248"/>
    </source>
</evidence>
<dbReference type="PROSITE" id="PS51900">
    <property type="entry name" value="CB"/>
    <property type="match status" value="1"/>
</dbReference>
<dbReference type="Proteomes" id="UP000823915">
    <property type="component" value="Unassembled WGS sequence"/>
</dbReference>
<dbReference type="Gene3D" id="1.10.443.10">
    <property type="entry name" value="Intergrase catalytic core"/>
    <property type="match status" value="1"/>
</dbReference>
<sequence>MEEYLQELGRKGCAPETLRSYRWNLQAFYKTLPEGRLQPGATQRWRDDLLQQGYQPNTVKHRLSSVNGMLSHLGLWQYQVENLPTVDPDLQPSLSRGEYLRLLRAARSLRKPKAYLLCKVIASTGLAVNCMDAVTVEAVKAREIPPVTGKGRPLPLPGTLAEELLQYAGDQGISSGPLFVTRTGRPLSRANITLAVQKLAEEAGLPPEKCNPRCLQRLYHTTLQGIEDNVARLARQAYESLLEQEQLAIGWEGGFLR</sequence>
<dbReference type="AlphaFoldDB" id="A0A9D1YDB9"/>
<dbReference type="GO" id="GO:0015074">
    <property type="term" value="P:DNA integration"/>
    <property type="evidence" value="ECO:0007669"/>
    <property type="project" value="InterPro"/>
</dbReference>
<dbReference type="EMBL" id="DXDU01000094">
    <property type="protein sequence ID" value="HIY26645.1"/>
    <property type="molecule type" value="Genomic_DNA"/>
</dbReference>
<evidence type="ECO:0000256" key="1">
    <source>
        <dbReference type="ARBA" id="ARBA00008857"/>
    </source>
</evidence>
<evidence type="ECO:0000259" key="5">
    <source>
        <dbReference type="PROSITE" id="PS51900"/>
    </source>
</evidence>
<gene>
    <name evidence="6" type="ORF">H9838_05640</name>
</gene>
<dbReference type="InterPro" id="IPR013762">
    <property type="entry name" value="Integrase-like_cat_sf"/>
</dbReference>
<reference evidence="6" key="1">
    <citation type="journal article" date="2021" name="PeerJ">
        <title>Extensive microbial diversity within the chicken gut microbiome revealed by metagenomics and culture.</title>
        <authorList>
            <person name="Gilroy R."/>
            <person name="Ravi A."/>
            <person name="Getino M."/>
            <person name="Pursley I."/>
            <person name="Horton D.L."/>
            <person name="Alikhan N.F."/>
            <person name="Baker D."/>
            <person name="Gharbi K."/>
            <person name="Hall N."/>
            <person name="Watson M."/>
            <person name="Adriaenssens E.M."/>
            <person name="Foster-Nyarko E."/>
            <person name="Jarju S."/>
            <person name="Secka A."/>
            <person name="Antonio M."/>
            <person name="Oren A."/>
            <person name="Chaudhuri R.R."/>
            <person name="La Ragione R."/>
            <person name="Hildebrand F."/>
            <person name="Pallen M.J."/>
        </authorList>
    </citation>
    <scope>NUCLEOTIDE SEQUENCE</scope>
    <source>
        <strain evidence="6">1282</strain>
    </source>
</reference>
<dbReference type="InterPro" id="IPR010998">
    <property type="entry name" value="Integrase_recombinase_N"/>
</dbReference>
<evidence type="ECO:0000256" key="2">
    <source>
        <dbReference type="ARBA" id="ARBA00023125"/>
    </source>
</evidence>
<dbReference type="InterPro" id="IPR004107">
    <property type="entry name" value="Integrase_SAM-like_N"/>
</dbReference>
<organism evidence="6 7">
    <name type="scientific">Candidatus Acutalibacter pullistercoris</name>
    <dbReference type="NCBI Taxonomy" id="2838418"/>
    <lineage>
        <taxon>Bacteria</taxon>
        <taxon>Bacillati</taxon>
        <taxon>Bacillota</taxon>
        <taxon>Clostridia</taxon>
        <taxon>Eubacteriales</taxon>
        <taxon>Acutalibacteraceae</taxon>
        <taxon>Acutalibacter</taxon>
    </lineage>
</organism>
<protein>
    <recommendedName>
        <fullName evidence="5">Core-binding (CB) domain-containing protein</fullName>
    </recommendedName>
</protein>
<dbReference type="InterPro" id="IPR050090">
    <property type="entry name" value="Tyrosine_recombinase_XerCD"/>
</dbReference>
<dbReference type="Gene3D" id="1.10.150.130">
    <property type="match status" value="1"/>
</dbReference>
<comment type="similarity">
    <text evidence="1">Belongs to the 'phage' integrase family.</text>
</comment>
<feature type="domain" description="Core-binding (CB)" evidence="5">
    <location>
        <begin position="1"/>
        <end position="74"/>
    </location>
</feature>
<evidence type="ECO:0000313" key="6">
    <source>
        <dbReference type="EMBL" id="HIY26645.1"/>
    </source>
</evidence>
<evidence type="ECO:0000256" key="3">
    <source>
        <dbReference type="ARBA" id="ARBA00023172"/>
    </source>
</evidence>
<dbReference type="GO" id="GO:0006310">
    <property type="term" value="P:DNA recombination"/>
    <property type="evidence" value="ECO:0007669"/>
    <property type="project" value="UniProtKB-KW"/>
</dbReference>
<comment type="caution">
    <text evidence="6">The sequence shown here is derived from an EMBL/GenBank/DDBJ whole genome shotgun (WGS) entry which is preliminary data.</text>
</comment>
<dbReference type="PANTHER" id="PTHR30349:SF41">
    <property type="entry name" value="INTEGRASE_RECOMBINASE PROTEIN MJ0367-RELATED"/>
    <property type="match status" value="1"/>
</dbReference>